<keyword evidence="7" id="KW-1185">Reference proteome</keyword>
<dbReference type="InterPro" id="IPR011706">
    <property type="entry name" value="Cu-oxidase_C"/>
</dbReference>
<dbReference type="PANTHER" id="PTHR11709">
    <property type="entry name" value="MULTI-COPPER OXIDASE"/>
    <property type="match status" value="1"/>
</dbReference>
<gene>
    <name evidence="6" type="ORF">JOE57_001663</name>
</gene>
<protein>
    <submittedName>
        <fullName evidence="6">FtsP/CotA-like multicopper oxidase with cupredoxin domain</fullName>
    </submittedName>
</protein>
<comment type="caution">
    <text evidence="6">The sequence shown here is derived from an EMBL/GenBank/DDBJ whole genome shotgun (WGS) entry which is preliminary data.</text>
</comment>
<dbReference type="InterPro" id="IPR001117">
    <property type="entry name" value="Cu-oxidase_2nd"/>
</dbReference>
<feature type="domain" description="Plastocyanin-like" evidence="5">
    <location>
        <begin position="74"/>
        <end position="180"/>
    </location>
</feature>
<accession>A0ABS2RJS5</accession>
<dbReference type="Pfam" id="PF07731">
    <property type="entry name" value="Cu-oxidase_2"/>
    <property type="match status" value="1"/>
</dbReference>
<dbReference type="SUPFAM" id="SSF49503">
    <property type="entry name" value="Cupredoxins"/>
    <property type="match status" value="3"/>
</dbReference>
<feature type="domain" description="Plastocyanin-like" evidence="3">
    <location>
        <begin position="223"/>
        <end position="304"/>
    </location>
</feature>
<dbReference type="InterPro" id="IPR045087">
    <property type="entry name" value="Cu-oxidase_fam"/>
</dbReference>
<dbReference type="CDD" id="cd13900">
    <property type="entry name" value="CuRO_3_Tth-MCO_like"/>
    <property type="match status" value="1"/>
</dbReference>
<feature type="domain" description="Plastocyanin-like" evidence="4">
    <location>
        <begin position="372"/>
        <end position="488"/>
    </location>
</feature>
<dbReference type="CDD" id="cd13853">
    <property type="entry name" value="CuRO_1_Tth-MCO_like"/>
    <property type="match status" value="1"/>
</dbReference>
<dbReference type="Gene3D" id="2.60.40.420">
    <property type="entry name" value="Cupredoxins - blue copper proteins"/>
    <property type="match status" value="3"/>
</dbReference>
<dbReference type="PROSITE" id="PS00080">
    <property type="entry name" value="MULTICOPPER_OXIDASE2"/>
    <property type="match status" value="1"/>
</dbReference>
<evidence type="ECO:0000313" key="6">
    <source>
        <dbReference type="EMBL" id="MBM7798742.1"/>
    </source>
</evidence>
<dbReference type="Pfam" id="PF00394">
    <property type="entry name" value="Cu-oxidase"/>
    <property type="match status" value="1"/>
</dbReference>
<keyword evidence="1" id="KW-0479">Metal-binding</keyword>
<dbReference type="EMBL" id="JAFBCF010000001">
    <property type="protein sequence ID" value="MBM7798742.1"/>
    <property type="molecule type" value="Genomic_DNA"/>
</dbReference>
<dbReference type="PANTHER" id="PTHR11709:SF2">
    <property type="entry name" value="MULTICOPPER OXIDASE LPR1"/>
    <property type="match status" value="1"/>
</dbReference>
<dbReference type="CDD" id="cd13881">
    <property type="entry name" value="CuRO_2_McoC_like"/>
    <property type="match status" value="1"/>
</dbReference>
<dbReference type="PROSITE" id="PS51318">
    <property type="entry name" value="TAT"/>
    <property type="match status" value="1"/>
</dbReference>
<sequence>MSGEVSRRRALQIAALGAVGAITGAVGTWRSFLTPASEALPERPGQELLQPRVLSSRGGSLDVRLRAAPGVTVAGRRTRALGYNGTVPGPTLRVRPGDRLRVEFVNDLDSATNLHTHGLHVSPEGRSDNVFRHVGAGKTMRYEYAIPDDHPPGTFWYHPHMHGSVADQVFGGLYGTIVVVGAGEPSVDRERVLVVSDITLSGDGRVIPVSGPQIMAGREGELVLVNGQLRPTITTAPGTVERWRVLNACTSRFLRLRLDGHTLGLLGYDGQALSAPRDRDSVVLAPGNRTDFLVRLERAGSFRLRTLDVDRGGMGMMSGGSGSTSRAAELATVEVGGRPSATTASPGSAEFTFRPAADLRGAALDRRRTITFTMQMSMGGASFGFDGQEFDPARTDQKLQLGTVEEWTIGNDTPMDHPFHLHVWPMQVVDAPDHDPSGPPDWRDVVIVPARGQVRVRVPISDFGGQTVYHCHILDHEDRGMMAVVVAQP</sequence>
<dbReference type="InterPro" id="IPR011707">
    <property type="entry name" value="Cu-oxidase-like_N"/>
</dbReference>
<name>A0ABS2RJS5_9ACTN</name>
<dbReference type="InterPro" id="IPR008972">
    <property type="entry name" value="Cupredoxin"/>
</dbReference>
<evidence type="ECO:0000259" key="3">
    <source>
        <dbReference type="Pfam" id="PF00394"/>
    </source>
</evidence>
<dbReference type="RefSeq" id="WP_204917251.1">
    <property type="nucleotide sequence ID" value="NZ_BAAAQP010000002.1"/>
</dbReference>
<evidence type="ECO:0000256" key="2">
    <source>
        <dbReference type="ARBA" id="ARBA00023002"/>
    </source>
</evidence>
<evidence type="ECO:0000256" key="1">
    <source>
        <dbReference type="ARBA" id="ARBA00022723"/>
    </source>
</evidence>
<dbReference type="InterPro" id="IPR006311">
    <property type="entry name" value="TAT_signal"/>
</dbReference>
<dbReference type="InterPro" id="IPR002355">
    <property type="entry name" value="Cu_oxidase_Cu_BS"/>
</dbReference>
<dbReference type="Proteomes" id="UP000704762">
    <property type="component" value="Unassembled WGS sequence"/>
</dbReference>
<evidence type="ECO:0000259" key="5">
    <source>
        <dbReference type="Pfam" id="PF07732"/>
    </source>
</evidence>
<keyword evidence="2" id="KW-0560">Oxidoreductase</keyword>
<reference evidence="6 7" key="1">
    <citation type="submission" date="2021-01" db="EMBL/GenBank/DDBJ databases">
        <title>Sequencing the genomes of 1000 actinobacteria strains.</title>
        <authorList>
            <person name="Klenk H.-P."/>
        </authorList>
    </citation>
    <scope>NUCLEOTIDE SEQUENCE [LARGE SCALE GENOMIC DNA]</scope>
    <source>
        <strain evidence="6 7">DSM 18662</strain>
    </source>
</reference>
<evidence type="ECO:0000313" key="7">
    <source>
        <dbReference type="Proteomes" id="UP000704762"/>
    </source>
</evidence>
<proteinExistence type="predicted"/>
<dbReference type="Pfam" id="PF07732">
    <property type="entry name" value="Cu-oxidase_3"/>
    <property type="match status" value="1"/>
</dbReference>
<organism evidence="6 7">
    <name type="scientific">Microlunatus panaciterrae</name>
    <dbReference type="NCBI Taxonomy" id="400768"/>
    <lineage>
        <taxon>Bacteria</taxon>
        <taxon>Bacillati</taxon>
        <taxon>Actinomycetota</taxon>
        <taxon>Actinomycetes</taxon>
        <taxon>Propionibacteriales</taxon>
        <taxon>Propionibacteriaceae</taxon>
        <taxon>Microlunatus</taxon>
    </lineage>
</organism>
<evidence type="ECO:0000259" key="4">
    <source>
        <dbReference type="Pfam" id="PF07731"/>
    </source>
</evidence>